<dbReference type="GO" id="GO:0004252">
    <property type="term" value="F:serine-type endopeptidase activity"/>
    <property type="evidence" value="ECO:0007669"/>
    <property type="project" value="UniProtKB-UniRule"/>
</dbReference>
<evidence type="ECO:0000256" key="6">
    <source>
        <dbReference type="PIRSR" id="PIRSR615500-1"/>
    </source>
</evidence>
<keyword evidence="11" id="KW-1185">Reference proteome</keyword>
<gene>
    <name evidence="10" type="ORF">caldi_17700</name>
</gene>
<keyword evidence="5 7" id="KW-0720">Serine protease</keyword>
<evidence type="ECO:0000256" key="4">
    <source>
        <dbReference type="ARBA" id="ARBA00022801"/>
    </source>
</evidence>
<dbReference type="GO" id="GO:0046872">
    <property type="term" value="F:metal ion binding"/>
    <property type="evidence" value="ECO:0007669"/>
    <property type="project" value="UniProtKB-KW"/>
</dbReference>
<dbReference type="InterPro" id="IPR036852">
    <property type="entry name" value="Peptidase_S8/S53_dom_sf"/>
</dbReference>
<accession>A0AA35G864</accession>
<dbReference type="InterPro" id="IPR022398">
    <property type="entry name" value="Peptidase_S8_His-AS"/>
</dbReference>
<feature type="domain" description="Peptidase S8/S53" evidence="9">
    <location>
        <begin position="174"/>
        <end position="421"/>
    </location>
</feature>
<dbReference type="SUPFAM" id="SSF52743">
    <property type="entry name" value="Subtilisin-like"/>
    <property type="match status" value="1"/>
</dbReference>
<evidence type="ECO:0000313" key="11">
    <source>
        <dbReference type="Proteomes" id="UP001163687"/>
    </source>
</evidence>
<evidence type="ECO:0000256" key="5">
    <source>
        <dbReference type="ARBA" id="ARBA00022825"/>
    </source>
</evidence>
<keyword evidence="3" id="KW-0479">Metal-binding</keyword>
<feature type="active site" description="Charge relay system" evidence="6 7">
    <location>
        <position position="216"/>
    </location>
</feature>
<evidence type="ECO:0000256" key="2">
    <source>
        <dbReference type="ARBA" id="ARBA00022670"/>
    </source>
</evidence>
<feature type="active site" description="Charge relay system" evidence="6 7">
    <location>
        <position position="375"/>
    </location>
</feature>
<dbReference type="Gene3D" id="3.40.50.200">
    <property type="entry name" value="Peptidase S8/S53 domain"/>
    <property type="match status" value="1"/>
</dbReference>
<dbReference type="KEGG" id="cmic:caldi_17700"/>
<protein>
    <submittedName>
        <fullName evidence="10">Aerolysin</fullName>
    </submittedName>
</protein>
<dbReference type="InterPro" id="IPR050131">
    <property type="entry name" value="Peptidase_S8_subtilisin-like"/>
</dbReference>
<evidence type="ECO:0000256" key="3">
    <source>
        <dbReference type="ARBA" id="ARBA00022723"/>
    </source>
</evidence>
<dbReference type="GO" id="GO:0006508">
    <property type="term" value="P:proteolysis"/>
    <property type="evidence" value="ECO:0007669"/>
    <property type="project" value="UniProtKB-KW"/>
</dbReference>
<keyword evidence="2 7" id="KW-0645">Protease</keyword>
<dbReference type="Pfam" id="PF00082">
    <property type="entry name" value="Peptidase_S8"/>
    <property type="match status" value="1"/>
</dbReference>
<comment type="similarity">
    <text evidence="1 7 8">Belongs to the peptidase S8 family.</text>
</comment>
<dbReference type="PROSITE" id="PS00138">
    <property type="entry name" value="SUBTILASE_SER"/>
    <property type="match status" value="1"/>
</dbReference>
<evidence type="ECO:0000259" key="9">
    <source>
        <dbReference type="Pfam" id="PF00082"/>
    </source>
</evidence>
<dbReference type="InterPro" id="IPR015500">
    <property type="entry name" value="Peptidase_S8_subtilisin-rel"/>
</dbReference>
<sequence length="431" mass="45610">MTVTAPVLFLLLLGALGLALAAGAAPGHLWLPVLQAVYARYRRRLSGNNRLSVLLRGRRVILLFSPGCPPGRCLELARAMGARDSRFLPLVHGVACRLPSRALRRVPGGLAISEARARADTRAMLVHVEDDVPIFASDLPFLDWLCRRRTLSGQQVPWGVERIEAPAAWPQSRGEGVRVAVMDTGIDLRHPDLQDRLRPGYNALRPGSRPQDDNGHGTHVAGTVAATDNGIGVVGVAPRALLHPVKVLDRWGSGLLSDLVEGMRWCAENGMQVVNMSFGTTQDSRTLREAVRRLRDAGAVIVAAAGNEGPPGEGQRSSVTYPARYPEVIAVSAVDVEDHTARFSSRGPEVDVAAPGVGIPSTWPGGRYRSLSGTSMAAPHVSGVAALVLAAGGDLSPDEVRARITGTAEDLGLPPAEQGAGLVNARRAVAG</sequence>
<name>A0AA35G864_9FIRM</name>
<keyword evidence="4 7" id="KW-0378">Hydrolase</keyword>
<dbReference type="PANTHER" id="PTHR43806">
    <property type="entry name" value="PEPTIDASE S8"/>
    <property type="match status" value="1"/>
</dbReference>
<dbReference type="PANTHER" id="PTHR43806:SF11">
    <property type="entry name" value="CEREVISIN-RELATED"/>
    <property type="match status" value="1"/>
</dbReference>
<dbReference type="PROSITE" id="PS51892">
    <property type="entry name" value="SUBTILASE"/>
    <property type="match status" value="1"/>
</dbReference>
<evidence type="ECO:0000256" key="8">
    <source>
        <dbReference type="RuleBase" id="RU003355"/>
    </source>
</evidence>
<dbReference type="InterPro" id="IPR034202">
    <property type="entry name" value="Subtilisin_Carlsberg-like"/>
</dbReference>
<dbReference type="EMBL" id="AP025628">
    <property type="protein sequence ID" value="BDG60680.1"/>
    <property type="molecule type" value="Genomic_DNA"/>
</dbReference>
<dbReference type="InterPro" id="IPR000209">
    <property type="entry name" value="Peptidase_S8/S53_dom"/>
</dbReference>
<dbReference type="PROSITE" id="PS00137">
    <property type="entry name" value="SUBTILASE_HIS"/>
    <property type="match status" value="1"/>
</dbReference>
<feature type="active site" description="Charge relay system" evidence="6 7">
    <location>
        <position position="183"/>
    </location>
</feature>
<dbReference type="PRINTS" id="PR00723">
    <property type="entry name" value="SUBTILISIN"/>
</dbReference>
<reference evidence="10" key="1">
    <citation type="submission" date="2022-03" db="EMBL/GenBank/DDBJ databases">
        <title>Complete genome sequence of Caldinitratiruptor microaerophilus.</title>
        <authorList>
            <person name="Mukaiyama R."/>
            <person name="Nishiyama T."/>
            <person name="Ueda K."/>
        </authorList>
    </citation>
    <scope>NUCLEOTIDE SEQUENCE</scope>
    <source>
        <strain evidence="10">JCM 16183</strain>
    </source>
</reference>
<dbReference type="RefSeq" id="WP_264844683.1">
    <property type="nucleotide sequence ID" value="NZ_AP025628.1"/>
</dbReference>
<dbReference type="AlphaFoldDB" id="A0AA35G864"/>
<dbReference type="InterPro" id="IPR023827">
    <property type="entry name" value="Peptidase_S8_Asp-AS"/>
</dbReference>
<dbReference type="Proteomes" id="UP001163687">
    <property type="component" value="Chromosome"/>
</dbReference>
<evidence type="ECO:0000313" key="10">
    <source>
        <dbReference type="EMBL" id="BDG60680.1"/>
    </source>
</evidence>
<proteinExistence type="inferred from homology"/>
<evidence type="ECO:0000256" key="1">
    <source>
        <dbReference type="ARBA" id="ARBA00011073"/>
    </source>
</evidence>
<dbReference type="InterPro" id="IPR023828">
    <property type="entry name" value="Peptidase_S8_Ser-AS"/>
</dbReference>
<dbReference type="PROSITE" id="PS00136">
    <property type="entry name" value="SUBTILASE_ASP"/>
    <property type="match status" value="1"/>
</dbReference>
<organism evidence="10 11">
    <name type="scientific">Caldinitratiruptor microaerophilus</name>
    <dbReference type="NCBI Taxonomy" id="671077"/>
    <lineage>
        <taxon>Bacteria</taxon>
        <taxon>Bacillati</taxon>
        <taxon>Bacillota</taxon>
        <taxon>Clostridia</taxon>
        <taxon>Eubacteriales</taxon>
        <taxon>Symbiobacteriaceae</taxon>
        <taxon>Caldinitratiruptor</taxon>
    </lineage>
</organism>
<dbReference type="CDD" id="cd07477">
    <property type="entry name" value="Peptidases_S8_Subtilisin_subset"/>
    <property type="match status" value="1"/>
</dbReference>
<evidence type="ECO:0000256" key="7">
    <source>
        <dbReference type="PROSITE-ProRule" id="PRU01240"/>
    </source>
</evidence>